<dbReference type="EMBL" id="QMNG01000062">
    <property type="protein sequence ID" value="RLC36382.1"/>
    <property type="molecule type" value="Genomic_DNA"/>
</dbReference>
<evidence type="ECO:0000313" key="2">
    <source>
        <dbReference type="Proteomes" id="UP000281261"/>
    </source>
</evidence>
<feature type="non-terminal residue" evidence="1">
    <location>
        <position position="1"/>
    </location>
</feature>
<name>A0A420ZBK1_UNCK3</name>
<proteinExistence type="predicted"/>
<organism evidence="1 2">
    <name type="scientific">candidate division Kazan bacterium</name>
    <dbReference type="NCBI Taxonomy" id="2202143"/>
    <lineage>
        <taxon>Bacteria</taxon>
        <taxon>Bacteria division Kazan-3B-28</taxon>
    </lineage>
</organism>
<evidence type="ECO:0000313" key="1">
    <source>
        <dbReference type="EMBL" id="RLC36382.1"/>
    </source>
</evidence>
<reference evidence="1 2" key="1">
    <citation type="submission" date="2018-06" db="EMBL/GenBank/DDBJ databases">
        <title>Extensive metabolic versatility and redundancy in microbially diverse, dynamic hydrothermal sediments.</title>
        <authorList>
            <person name="Dombrowski N."/>
            <person name="Teske A."/>
            <person name="Baker B.J."/>
        </authorList>
    </citation>
    <scope>NUCLEOTIDE SEQUENCE [LARGE SCALE GENOMIC DNA]</scope>
    <source>
        <strain evidence="1">B79_G16</strain>
    </source>
</reference>
<accession>A0A420ZBK1</accession>
<protein>
    <submittedName>
        <fullName evidence="1">Uncharacterized protein</fullName>
    </submittedName>
</protein>
<gene>
    <name evidence="1" type="ORF">DRH29_04655</name>
</gene>
<dbReference type="Proteomes" id="UP000281261">
    <property type="component" value="Unassembled WGS sequence"/>
</dbReference>
<dbReference type="AlphaFoldDB" id="A0A420ZBK1"/>
<comment type="caution">
    <text evidence="1">The sequence shown here is derived from an EMBL/GenBank/DDBJ whole genome shotgun (WGS) entry which is preliminary data.</text>
</comment>
<sequence length="386" mass="41961">AITWGEAFWAGVAKMFNSEVFARQLERIQKKGGWGAALNRMIRVEPNKESLARFWEEIYNQSKDHQEKQRALLLGYSTMEKDAIIQKWQELADIGQTYQDIYTARLQVLDEQYGTTAQIWAETMLGRFQVIEQGLANMMQAAFLHTGKLSDAFKSMVKNMVGLFIQGLARMLVKHMIHTEAKKRLTMAMARAEIQAYASIAHAAGAAAGAKISPWTATQWANMSRAAAMRGAMFLGKTVGGLPGGDVFGDLRLTLGGKGKVPSLGGLGPGLTTPLKLKTPGANEYEQFAKQYKLGAFAEGGIVTKPTLAVVGEKGPEAIVPLKESAPATAPQTITYNINLIVPEGAIISDNMARAIAEKLSDIVVRHDVELIASKAKLAEEVEPGV</sequence>